<feature type="region of interest" description="Disordered" evidence="1">
    <location>
        <begin position="63"/>
        <end position="102"/>
    </location>
</feature>
<accession>A0A7S4V1Y4</accession>
<sequence length="178" mass="19218">MPDFLPSLRQMPMAMRPTEGLGLPTALKTPTEVIHCVFFRGKRPAAAPLAERSGLARTAALTEPREAEPNPMCPSDDLAGVSAGEAWERPPKRARAGEEIPGHWEEAYQGTSDAEAEAAGEARDVEEFCRAMRETPAWRSVLGSRPRLGKVGTIGDWLRSQGAKGITCPLGRLAARTT</sequence>
<gene>
    <name evidence="2" type="ORF">AMON00008_LOCUS11391</name>
</gene>
<dbReference type="AlphaFoldDB" id="A0A7S4V1Y4"/>
<proteinExistence type="predicted"/>
<evidence type="ECO:0000313" key="2">
    <source>
        <dbReference type="EMBL" id="CAE4571772.1"/>
    </source>
</evidence>
<organism evidence="2">
    <name type="scientific">Alexandrium monilatum</name>
    <dbReference type="NCBI Taxonomy" id="311494"/>
    <lineage>
        <taxon>Eukaryota</taxon>
        <taxon>Sar</taxon>
        <taxon>Alveolata</taxon>
        <taxon>Dinophyceae</taxon>
        <taxon>Gonyaulacales</taxon>
        <taxon>Pyrocystaceae</taxon>
        <taxon>Alexandrium</taxon>
    </lineage>
</organism>
<name>A0A7S4V1Y4_9DINO</name>
<protein>
    <submittedName>
        <fullName evidence="2">Uncharacterized protein</fullName>
    </submittedName>
</protein>
<reference evidence="2" key="1">
    <citation type="submission" date="2021-01" db="EMBL/GenBank/DDBJ databases">
        <authorList>
            <person name="Corre E."/>
            <person name="Pelletier E."/>
            <person name="Niang G."/>
            <person name="Scheremetjew M."/>
            <person name="Finn R."/>
            <person name="Kale V."/>
            <person name="Holt S."/>
            <person name="Cochrane G."/>
            <person name="Meng A."/>
            <person name="Brown T."/>
            <person name="Cohen L."/>
        </authorList>
    </citation>
    <scope>NUCLEOTIDE SEQUENCE</scope>
    <source>
        <strain evidence="2">CCMP3105</strain>
    </source>
</reference>
<evidence type="ECO:0000256" key="1">
    <source>
        <dbReference type="SAM" id="MobiDB-lite"/>
    </source>
</evidence>
<dbReference type="EMBL" id="HBNR01017281">
    <property type="protein sequence ID" value="CAE4571772.1"/>
    <property type="molecule type" value="Transcribed_RNA"/>
</dbReference>
<feature type="compositionally biased region" description="Basic and acidic residues" evidence="1">
    <location>
        <begin position="86"/>
        <end position="102"/>
    </location>
</feature>